<name>A0A9N9H307_FUNMO</name>
<evidence type="ECO:0000313" key="2">
    <source>
        <dbReference type="EMBL" id="CAG8645097.1"/>
    </source>
</evidence>
<keyword evidence="3" id="KW-1185">Reference proteome</keyword>
<accession>A0A9N9H307</accession>
<evidence type="ECO:0000256" key="1">
    <source>
        <dbReference type="SAM" id="MobiDB-lite"/>
    </source>
</evidence>
<proteinExistence type="predicted"/>
<sequence>MSISQGRFEELEVLRTKLDVSFDMVSSLLTKSIQERHASRIGMNGIKDKAVSEMILKRKLTQKNFRKVGEDGVSLYPMIPKKENLKRTNKNEKEGEDLKEDSKASIVSKKSKLNSLCLEVDSSSSDDVSSITTITNSKKQLGI</sequence>
<gene>
    <name evidence="2" type="ORF">FMOSSE_LOCUS11188</name>
</gene>
<feature type="compositionally biased region" description="Low complexity" evidence="1">
    <location>
        <begin position="123"/>
        <end position="135"/>
    </location>
</feature>
<protein>
    <submittedName>
        <fullName evidence="2">7375_t:CDS:1</fullName>
    </submittedName>
</protein>
<dbReference type="AlphaFoldDB" id="A0A9N9H307"/>
<comment type="caution">
    <text evidence="2">The sequence shown here is derived from an EMBL/GenBank/DDBJ whole genome shotgun (WGS) entry which is preliminary data.</text>
</comment>
<reference evidence="2" key="1">
    <citation type="submission" date="2021-06" db="EMBL/GenBank/DDBJ databases">
        <authorList>
            <person name="Kallberg Y."/>
            <person name="Tangrot J."/>
            <person name="Rosling A."/>
        </authorList>
    </citation>
    <scope>NUCLEOTIDE SEQUENCE</scope>
    <source>
        <strain evidence="2">87-6 pot B 2015</strain>
    </source>
</reference>
<feature type="compositionally biased region" description="Basic and acidic residues" evidence="1">
    <location>
        <begin position="82"/>
        <end position="93"/>
    </location>
</feature>
<feature type="region of interest" description="Disordered" evidence="1">
    <location>
        <begin position="123"/>
        <end position="143"/>
    </location>
</feature>
<dbReference type="EMBL" id="CAJVPP010004171">
    <property type="protein sequence ID" value="CAG8645097.1"/>
    <property type="molecule type" value="Genomic_DNA"/>
</dbReference>
<feature type="region of interest" description="Disordered" evidence="1">
    <location>
        <begin position="82"/>
        <end position="104"/>
    </location>
</feature>
<dbReference type="Proteomes" id="UP000789375">
    <property type="component" value="Unassembled WGS sequence"/>
</dbReference>
<evidence type="ECO:0000313" key="3">
    <source>
        <dbReference type="Proteomes" id="UP000789375"/>
    </source>
</evidence>
<organism evidence="2 3">
    <name type="scientific">Funneliformis mosseae</name>
    <name type="common">Endomycorrhizal fungus</name>
    <name type="synonym">Glomus mosseae</name>
    <dbReference type="NCBI Taxonomy" id="27381"/>
    <lineage>
        <taxon>Eukaryota</taxon>
        <taxon>Fungi</taxon>
        <taxon>Fungi incertae sedis</taxon>
        <taxon>Mucoromycota</taxon>
        <taxon>Glomeromycotina</taxon>
        <taxon>Glomeromycetes</taxon>
        <taxon>Glomerales</taxon>
        <taxon>Glomeraceae</taxon>
        <taxon>Funneliformis</taxon>
    </lineage>
</organism>